<dbReference type="Pfam" id="PF01047">
    <property type="entry name" value="MarR"/>
    <property type="match status" value="1"/>
</dbReference>
<dbReference type="PANTHER" id="PTHR33164">
    <property type="entry name" value="TRANSCRIPTIONAL REGULATOR, MARR FAMILY"/>
    <property type="match status" value="1"/>
</dbReference>
<proteinExistence type="predicted"/>
<dbReference type="PANTHER" id="PTHR33164:SF106">
    <property type="entry name" value="TRANSCRIPTIONAL REGULATORY PROTEIN"/>
    <property type="match status" value="1"/>
</dbReference>
<dbReference type="RefSeq" id="WP_305014188.1">
    <property type="nucleotide sequence ID" value="NZ_JAUQSX010000018.1"/>
</dbReference>
<dbReference type="InterPro" id="IPR039422">
    <property type="entry name" value="MarR/SlyA-like"/>
</dbReference>
<feature type="domain" description="HTH marR-type" evidence="1">
    <location>
        <begin position="1"/>
        <end position="134"/>
    </location>
</feature>
<evidence type="ECO:0000259" key="1">
    <source>
        <dbReference type="PROSITE" id="PS50995"/>
    </source>
</evidence>
<evidence type="ECO:0000313" key="3">
    <source>
        <dbReference type="Proteomes" id="UP001167796"/>
    </source>
</evidence>
<dbReference type="SUPFAM" id="SSF46785">
    <property type="entry name" value="Winged helix' DNA-binding domain"/>
    <property type="match status" value="1"/>
</dbReference>
<gene>
    <name evidence="2" type="ORF">Q5H92_24360</name>
</gene>
<dbReference type="Proteomes" id="UP001167796">
    <property type="component" value="Unassembled WGS sequence"/>
</dbReference>
<accession>A0ABT9AI26</accession>
<dbReference type="InterPro" id="IPR036390">
    <property type="entry name" value="WH_DNA-bd_sf"/>
</dbReference>
<organism evidence="2 3">
    <name type="scientific">Hymenobacter mellowenesis</name>
    <dbReference type="NCBI Taxonomy" id="3063995"/>
    <lineage>
        <taxon>Bacteria</taxon>
        <taxon>Pseudomonadati</taxon>
        <taxon>Bacteroidota</taxon>
        <taxon>Cytophagia</taxon>
        <taxon>Cytophagales</taxon>
        <taxon>Hymenobacteraceae</taxon>
        <taxon>Hymenobacter</taxon>
    </lineage>
</organism>
<sequence length="146" mass="16020">MSTVGQLTRRYSDATVLMHATIAKKAGLSGADHKYLGLLMQHGPMTAGKWASLTGLTTGAITGLIDRLEKKMLVKRTADQTDRRKQVIVPNMAQAEQLLGSVFADLQSKTAQFIATMTDAEVAAVERYLRANAEIMERVTQELQQQ</sequence>
<dbReference type="EMBL" id="JAUQSX010000018">
    <property type="protein sequence ID" value="MDO7849521.1"/>
    <property type="molecule type" value="Genomic_DNA"/>
</dbReference>
<dbReference type="InterPro" id="IPR000835">
    <property type="entry name" value="HTH_MarR-typ"/>
</dbReference>
<reference evidence="2" key="1">
    <citation type="submission" date="2023-07" db="EMBL/GenBank/DDBJ databases">
        <authorList>
            <person name="Kim M.K."/>
        </authorList>
    </citation>
    <scope>NUCLEOTIDE SEQUENCE</scope>
    <source>
        <strain evidence="2">M29</strain>
    </source>
</reference>
<protein>
    <submittedName>
        <fullName evidence="2">MarR family transcriptional regulator</fullName>
    </submittedName>
</protein>
<dbReference type="PROSITE" id="PS50995">
    <property type="entry name" value="HTH_MARR_2"/>
    <property type="match status" value="1"/>
</dbReference>
<comment type="caution">
    <text evidence="2">The sequence shown here is derived from an EMBL/GenBank/DDBJ whole genome shotgun (WGS) entry which is preliminary data.</text>
</comment>
<dbReference type="SMART" id="SM00347">
    <property type="entry name" value="HTH_MARR"/>
    <property type="match status" value="1"/>
</dbReference>
<dbReference type="Gene3D" id="1.10.10.10">
    <property type="entry name" value="Winged helix-like DNA-binding domain superfamily/Winged helix DNA-binding domain"/>
    <property type="match status" value="1"/>
</dbReference>
<evidence type="ECO:0000313" key="2">
    <source>
        <dbReference type="EMBL" id="MDO7849521.1"/>
    </source>
</evidence>
<keyword evidence="3" id="KW-1185">Reference proteome</keyword>
<dbReference type="InterPro" id="IPR036388">
    <property type="entry name" value="WH-like_DNA-bd_sf"/>
</dbReference>
<name>A0ABT9AI26_9BACT</name>